<dbReference type="InterPro" id="IPR011009">
    <property type="entry name" value="Kinase-like_dom_sf"/>
</dbReference>
<dbReference type="Proteomes" id="UP000002730">
    <property type="component" value="Chromosome"/>
</dbReference>
<dbReference type="PANTHER" id="PTHR21064:SF6">
    <property type="entry name" value="AMINOGLYCOSIDE PHOSPHOTRANSFERASE DOMAIN-CONTAINING PROTEIN"/>
    <property type="match status" value="1"/>
</dbReference>
<dbReference type="HOGENOM" id="CLU_044821_1_0_9"/>
<dbReference type="eggNOG" id="COG2334">
    <property type="taxonomic scope" value="Bacteria"/>
</dbReference>
<name>D9SNI4_CLOC7</name>
<dbReference type="Gene3D" id="3.90.1200.10">
    <property type="match status" value="1"/>
</dbReference>
<dbReference type="STRING" id="573061.Clocel_4319"/>
<evidence type="ECO:0000313" key="4">
    <source>
        <dbReference type="Proteomes" id="UP000002730"/>
    </source>
</evidence>
<keyword evidence="4" id="KW-1185">Reference proteome</keyword>
<dbReference type="InterPro" id="IPR002575">
    <property type="entry name" value="Aminoglycoside_PTrfase"/>
</dbReference>
<comment type="similarity">
    <text evidence="1">Belongs to the pseudomonas-type ThrB family.</text>
</comment>
<evidence type="ECO:0000313" key="3">
    <source>
        <dbReference type="EMBL" id="ADL53976.1"/>
    </source>
</evidence>
<protein>
    <submittedName>
        <fullName evidence="3">Aminoglycoside phosphotransferase</fullName>
    </submittedName>
</protein>
<proteinExistence type="inferred from homology"/>
<organism evidence="3 4">
    <name type="scientific">Clostridium cellulovorans (strain ATCC 35296 / DSM 3052 / OCM 3 / 743B)</name>
    <dbReference type="NCBI Taxonomy" id="573061"/>
    <lineage>
        <taxon>Bacteria</taxon>
        <taxon>Bacillati</taxon>
        <taxon>Bacillota</taxon>
        <taxon>Clostridia</taxon>
        <taxon>Eubacteriales</taxon>
        <taxon>Clostridiaceae</taxon>
        <taxon>Clostridium</taxon>
    </lineage>
</organism>
<accession>D9SNI4</accession>
<dbReference type="GO" id="GO:0004413">
    <property type="term" value="F:homoserine kinase activity"/>
    <property type="evidence" value="ECO:0007669"/>
    <property type="project" value="TreeGrafter"/>
</dbReference>
<dbReference type="GO" id="GO:0009088">
    <property type="term" value="P:threonine biosynthetic process"/>
    <property type="evidence" value="ECO:0007669"/>
    <property type="project" value="TreeGrafter"/>
</dbReference>
<gene>
    <name evidence="3" type="ordered locus">Clocel_4319</name>
</gene>
<dbReference type="Pfam" id="PF01636">
    <property type="entry name" value="APH"/>
    <property type="match status" value="1"/>
</dbReference>
<dbReference type="AlphaFoldDB" id="D9SNI4"/>
<dbReference type="RefSeq" id="WP_010074334.1">
    <property type="nucleotide sequence ID" value="NC_014393.1"/>
</dbReference>
<dbReference type="SUPFAM" id="SSF56112">
    <property type="entry name" value="Protein kinase-like (PK-like)"/>
    <property type="match status" value="1"/>
</dbReference>
<dbReference type="InterPro" id="IPR050249">
    <property type="entry name" value="Pseudomonas-type_ThrB"/>
</dbReference>
<feature type="domain" description="Aminoglycoside phosphotransferase" evidence="2">
    <location>
        <begin position="34"/>
        <end position="237"/>
    </location>
</feature>
<dbReference type="PANTHER" id="PTHR21064">
    <property type="entry name" value="AMINOGLYCOSIDE PHOSPHOTRANSFERASE DOMAIN-CONTAINING PROTEIN-RELATED"/>
    <property type="match status" value="1"/>
</dbReference>
<keyword evidence="3" id="KW-0808">Transferase</keyword>
<evidence type="ECO:0000256" key="1">
    <source>
        <dbReference type="ARBA" id="ARBA00038240"/>
    </source>
</evidence>
<dbReference type="EMBL" id="CP002160">
    <property type="protein sequence ID" value="ADL53976.1"/>
    <property type="molecule type" value="Genomic_DNA"/>
</dbReference>
<reference evidence="3 4" key="1">
    <citation type="submission" date="2010-08" db="EMBL/GenBank/DDBJ databases">
        <title>Complete sequence of Clostridium cellulovorans 743B.</title>
        <authorList>
            <consortium name="US DOE Joint Genome Institute"/>
            <person name="Lucas S."/>
            <person name="Copeland A."/>
            <person name="Lapidus A."/>
            <person name="Cheng J.-F."/>
            <person name="Bruce D."/>
            <person name="Goodwin L."/>
            <person name="Pitluck S."/>
            <person name="Chertkov O."/>
            <person name="Detter J.C."/>
            <person name="Han C."/>
            <person name="Tapia R."/>
            <person name="Land M."/>
            <person name="Hauser L."/>
            <person name="Chang Y.-J."/>
            <person name="Jeffries C."/>
            <person name="Kyrpides N."/>
            <person name="Ivanova N."/>
            <person name="Mikhailova N."/>
            <person name="Hemme C.L."/>
            <person name="Woyke T."/>
        </authorList>
    </citation>
    <scope>NUCLEOTIDE SEQUENCE [LARGE SCALE GENOMIC DNA]</scope>
    <source>
        <strain evidence="4">ATCC 35296 / DSM 3052 / OCM 3 / 743B</strain>
    </source>
</reference>
<dbReference type="OrthoDB" id="4030632at2"/>
<dbReference type="KEGG" id="ccb:Clocel_4319"/>
<evidence type="ECO:0000259" key="2">
    <source>
        <dbReference type="Pfam" id="PF01636"/>
    </source>
</evidence>
<sequence length="329" mass="38671">MEEKLKSKFTKEIISESIQRYCVKDNDIMLIGNHQNYVFRVNVHGRTTFIRITHESHRNKQLIQAELEWIEYLSSNGILVAKPIFSRNEILIETVTSENNAFFVVAFEEAIGKGIGQYPWSTHNVERLGKLTAKIHTLSMKYTPISNCRRFQWAENNFLSRASEYLPKGHSKIIDTLNELIQQINKLPKDNNSYGLIHGDMVACNYHVDDDKITLFDFDESSYCWFINDIAIQLFYESLTWRGELDIQGSQLSAKHFLKGYCENKMLDSFWLKQISLFVKLREIILYIAIVRSRNLNDLDEWSMNFMKGRKERIENKVPFIEIDYTKLL</sequence>